<accession>A0A927GYX2</accession>
<dbReference type="EMBL" id="JACXJA010000006">
    <property type="protein sequence ID" value="MBD2861633.1"/>
    <property type="molecule type" value="Genomic_DNA"/>
</dbReference>
<dbReference type="InterPro" id="IPR056084">
    <property type="entry name" value="DUF7667"/>
</dbReference>
<dbReference type="AlphaFoldDB" id="A0A927GYX2"/>
<dbReference type="Pfam" id="PF24704">
    <property type="entry name" value="DUF7667"/>
    <property type="match status" value="1"/>
</dbReference>
<proteinExistence type="predicted"/>
<protein>
    <submittedName>
        <fullName evidence="1">Uncharacterized protein</fullName>
    </submittedName>
</protein>
<dbReference type="RefSeq" id="WP_190925797.1">
    <property type="nucleotide sequence ID" value="NZ_JACXJA010000006.1"/>
</dbReference>
<sequence>MSTVDKRLLEIVGAMLERELTEAEAHELRESHKFIVYREWRYAAILNKMWIARRTKDWAWFEQLMPEYDKVMKLY</sequence>
<evidence type="ECO:0000313" key="1">
    <source>
        <dbReference type="EMBL" id="MBD2861633.1"/>
    </source>
</evidence>
<gene>
    <name evidence="1" type="ORF">IDH45_06455</name>
</gene>
<dbReference type="Proteomes" id="UP000639396">
    <property type="component" value="Unassembled WGS sequence"/>
</dbReference>
<organism evidence="1 2">
    <name type="scientific">Paenibacillus oceani</name>
    <dbReference type="NCBI Taxonomy" id="2772510"/>
    <lineage>
        <taxon>Bacteria</taxon>
        <taxon>Bacillati</taxon>
        <taxon>Bacillota</taxon>
        <taxon>Bacilli</taxon>
        <taxon>Bacillales</taxon>
        <taxon>Paenibacillaceae</taxon>
        <taxon>Paenibacillus</taxon>
    </lineage>
</organism>
<keyword evidence="2" id="KW-1185">Reference proteome</keyword>
<evidence type="ECO:0000313" key="2">
    <source>
        <dbReference type="Proteomes" id="UP000639396"/>
    </source>
</evidence>
<reference evidence="1" key="1">
    <citation type="submission" date="2020-09" db="EMBL/GenBank/DDBJ databases">
        <title>A novel bacterium of genus Paenibacillus, isolated from South China Sea.</title>
        <authorList>
            <person name="Huang H."/>
            <person name="Mo K."/>
            <person name="Hu Y."/>
        </authorList>
    </citation>
    <scope>NUCLEOTIDE SEQUENCE</scope>
    <source>
        <strain evidence="1">IB182363</strain>
    </source>
</reference>
<comment type="caution">
    <text evidence="1">The sequence shown here is derived from an EMBL/GenBank/DDBJ whole genome shotgun (WGS) entry which is preliminary data.</text>
</comment>
<name>A0A927GYX2_9BACL</name>